<organism evidence="4 5">
    <name type="scientific">Mycolicibacterium smegmatis (strain MKD8)</name>
    <name type="common">Mycobacterium smegmatis</name>
    <dbReference type="NCBI Taxonomy" id="1214915"/>
    <lineage>
        <taxon>Bacteria</taxon>
        <taxon>Bacillati</taxon>
        <taxon>Actinomycetota</taxon>
        <taxon>Actinomycetes</taxon>
        <taxon>Mycobacteriales</taxon>
        <taxon>Mycobacteriaceae</taxon>
        <taxon>Mycolicibacterium</taxon>
    </lineage>
</organism>
<dbReference type="Gene3D" id="3.20.20.140">
    <property type="entry name" value="Metal-dependent hydrolases"/>
    <property type="match status" value="1"/>
</dbReference>
<sequence>MTDAAEWWPELAPRIERSRAPKPPGTCVDAHTHLSVKPAAALAKPYFRPEYEPRSLYSSEETTRYNAEYRASPLNTAQFEEAEQRLADMDAQGVDIQLLAVPPAEYFYWLPEDEALRANRIQHERIAEVVTTWPTRFAGVANVPMNYPELAVETLREAQRDFGFHGVEVSADVLGLDLDDRRFDPFWEAVAELDMTVILHPQGFTHGRRFTDYYLVNVMCMPLASTLAVTRMILGGVWRRHPHLRVLVVHGGGYLPFYIARTDHAWRVRPELRHHLDIPPSEVLRSIYVDTNVFDARMVEQLVGDLGADHVVMGTDYPFDMSTVDPVAFLSGTRMSEDDRAQVLGGNAIRLFKINAAP</sequence>
<dbReference type="EMBL" id="CP027541">
    <property type="protein sequence ID" value="AWT55404.1"/>
    <property type="molecule type" value="Genomic_DNA"/>
</dbReference>
<gene>
    <name evidence="4" type="ORF">D806_044420</name>
</gene>
<evidence type="ECO:0000313" key="5">
    <source>
        <dbReference type="Proteomes" id="UP000011200"/>
    </source>
</evidence>
<dbReference type="PANTHER" id="PTHR21240">
    <property type="entry name" value="2-AMINO-3-CARBOXYLMUCONATE-6-SEMIALDEHYDE DECARBOXYLASE"/>
    <property type="match status" value="1"/>
</dbReference>
<evidence type="ECO:0000259" key="3">
    <source>
        <dbReference type="Pfam" id="PF04909"/>
    </source>
</evidence>
<dbReference type="Pfam" id="PF04909">
    <property type="entry name" value="Amidohydro_2"/>
    <property type="match status" value="1"/>
</dbReference>
<accession>A0A2U9PUI9</accession>
<proteinExistence type="predicted"/>
<reference evidence="5" key="2">
    <citation type="submission" date="2018-03" db="EMBL/GenBank/DDBJ databases">
        <authorList>
            <person name="Derbyshire K."/>
            <person name="Gray T.A."/>
            <person name="Champion M."/>
        </authorList>
    </citation>
    <scope>NUCLEOTIDE SEQUENCE [LARGE SCALE GENOMIC DNA]</scope>
    <source>
        <strain evidence="5">MKD8</strain>
    </source>
</reference>
<evidence type="ECO:0000313" key="4">
    <source>
        <dbReference type="EMBL" id="AWT55404.1"/>
    </source>
</evidence>
<dbReference type="AlphaFoldDB" id="A0A2U9PUI9"/>
<dbReference type="RefSeq" id="WP_003895933.1">
    <property type="nucleotide sequence ID" value="NZ_CP027541.1"/>
</dbReference>
<feature type="region of interest" description="Disordered" evidence="2">
    <location>
        <begin position="1"/>
        <end position="25"/>
    </location>
</feature>
<dbReference type="InterPro" id="IPR032465">
    <property type="entry name" value="ACMSD"/>
</dbReference>
<feature type="domain" description="Amidohydrolase-related" evidence="3">
    <location>
        <begin position="28"/>
        <end position="353"/>
    </location>
</feature>
<dbReference type="InterPro" id="IPR032466">
    <property type="entry name" value="Metal_Hydrolase"/>
</dbReference>
<keyword evidence="1" id="KW-0456">Lyase</keyword>
<dbReference type="SUPFAM" id="SSF51556">
    <property type="entry name" value="Metallo-dependent hydrolases"/>
    <property type="match status" value="1"/>
</dbReference>
<dbReference type="GO" id="GO:0016831">
    <property type="term" value="F:carboxy-lyase activity"/>
    <property type="evidence" value="ECO:0007669"/>
    <property type="project" value="InterPro"/>
</dbReference>
<dbReference type="Proteomes" id="UP000011200">
    <property type="component" value="Chromosome"/>
</dbReference>
<dbReference type="GO" id="GO:0016787">
    <property type="term" value="F:hydrolase activity"/>
    <property type="evidence" value="ECO:0007669"/>
    <property type="project" value="InterPro"/>
</dbReference>
<reference evidence="4 5" key="1">
    <citation type="journal article" date="2013" name="Genome Announc.">
        <title>Draft genome sequence of MKD8, a conjugal recipient Mycobacterium smegmatis strain.</title>
        <authorList>
            <person name="Gray T.A."/>
            <person name="Palumbo M.J."/>
            <person name="Derbyshire K.M."/>
        </authorList>
    </citation>
    <scope>NUCLEOTIDE SEQUENCE [LARGE SCALE GENOMIC DNA]</scope>
    <source>
        <strain evidence="4 5">MKD8</strain>
    </source>
</reference>
<dbReference type="InterPro" id="IPR006680">
    <property type="entry name" value="Amidohydro-rel"/>
</dbReference>
<dbReference type="GO" id="GO:0005737">
    <property type="term" value="C:cytoplasm"/>
    <property type="evidence" value="ECO:0007669"/>
    <property type="project" value="TreeGrafter"/>
</dbReference>
<protein>
    <submittedName>
        <fullName evidence="4">2-hydroxy-3-carboxy-6-oxo-7-methylocta-2, 4-dienoate decarboxylase</fullName>
    </submittedName>
</protein>
<dbReference type="GO" id="GO:0019748">
    <property type="term" value="P:secondary metabolic process"/>
    <property type="evidence" value="ECO:0007669"/>
    <property type="project" value="TreeGrafter"/>
</dbReference>
<dbReference type="PANTHER" id="PTHR21240:SF28">
    <property type="entry name" value="ISO-OROTATE DECARBOXYLASE (EUROFUNG)"/>
    <property type="match status" value="1"/>
</dbReference>
<evidence type="ECO:0000256" key="1">
    <source>
        <dbReference type="ARBA" id="ARBA00023239"/>
    </source>
</evidence>
<name>A0A2U9PUI9_MYCSE</name>
<evidence type="ECO:0000256" key="2">
    <source>
        <dbReference type="SAM" id="MobiDB-lite"/>
    </source>
</evidence>